<dbReference type="Pfam" id="PF00528">
    <property type="entry name" value="BPD_transp_1"/>
    <property type="match status" value="2"/>
</dbReference>
<keyword evidence="7 11" id="KW-0812">Transmembrane</keyword>
<evidence type="ECO:0000259" key="12">
    <source>
        <dbReference type="PROSITE" id="PS50928"/>
    </source>
</evidence>
<dbReference type="Gene3D" id="1.10.3720.10">
    <property type="entry name" value="MetI-like"/>
    <property type="match status" value="2"/>
</dbReference>
<evidence type="ECO:0000313" key="14">
    <source>
        <dbReference type="Proteomes" id="UP000255417"/>
    </source>
</evidence>
<dbReference type="GO" id="GO:0015888">
    <property type="term" value="P:thiamine transport"/>
    <property type="evidence" value="ECO:0007669"/>
    <property type="project" value="InterPro"/>
</dbReference>
<accession>A0A379C786</accession>
<feature type="transmembrane region" description="Helical" evidence="11">
    <location>
        <begin position="82"/>
        <end position="107"/>
    </location>
</feature>
<keyword evidence="4 11" id="KW-0813">Transport</keyword>
<proteinExistence type="inferred from homology"/>
<feature type="transmembrane region" description="Helical" evidence="11">
    <location>
        <begin position="186"/>
        <end position="211"/>
    </location>
</feature>
<dbReference type="GO" id="GO:0022857">
    <property type="term" value="F:transmembrane transporter activity"/>
    <property type="evidence" value="ECO:0007669"/>
    <property type="project" value="InterPro"/>
</dbReference>
<dbReference type="SUPFAM" id="SSF161098">
    <property type="entry name" value="MetI-like"/>
    <property type="match status" value="2"/>
</dbReference>
<feature type="transmembrane region" description="Helical" evidence="11">
    <location>
        <begin position="51"/>
        <end position="75"/>
    </location>
</feature>
<protein>
    <recommendedName>
        <fullName evidence="3">Thiamine transport system permease protein ThiP</fullName>
    </recommendedName>
</protein>
<feature type="transmembrane region" description="Helical" evidence="11">
    <location>
        <begin position="368"/>
        <end position="389"/>
    </location>
</feature>
<feature type="transmembrane region" description="Helical" evidence="11">
    <location>
        <begin position="501"/>
        <end position="519"/>
    </location>
</feature>
<dbReference type="PANTHER" id="PTHR30183">
    <property type="entry name" value="MOLYBDENUM TRANSPORT SYSTEM PERMEASE PROTEIN MODB"/>
    <property type="match status" value="1"/>
</dbReference>
<evidence type="ECO:0000256" key="5">
    <source>
        <dbReference type="ARBA" id="ARBA00022475"/>
    </source>
</evidence>
<dbReference type="CDD" id="cd06261">
    <property type="entry name" value="TM_PBP2"/>
    <property type="match status" value="1"/>
</dbReference>
<keyword evidence="14" id="KW-1185">Reference proteome</keyword>
<comment type="subcellular location">
    <subcellularLocation>
        <location evidence="1">Cell inner membrane</location>
        <topology evidence="1">Multi-pass membrane protein</topology>
    </subcellularLocation>
    <subcellularLocation>
        <location evidence="11">Cell membrane</location>
        <topology evidence="11">Multi-pass membrane protein</topology>
    </subcellularLocation>
</comment>
<comment type="similarity">
    <text evidence="11">Belongs to the binding-protein-dependent transport system permease family.</text>
</comment>
<dbReference type="OrthoDB" id="7066776at2"/>
<dbReference type="InterPro" id="IPR035906">
    <property type="entry name" value="MetI-like_sf"/>
</dbReference>
<keyword evidence="9 11" id="KW-1133">Transmembrane helix</keyword>
<feature type="transmembrane region" description="Helical" evidence="11">
    <location>
        <begin position="324"/>
        <end position="347"/>
    </location>
</feature>
<feature type="domain" description="ABC transmembrane type-1" evidence="12">
    <location>
        <begin position="325"/>
        <end position="519"/>
    </location>
</feature>
<evidence type="ECO:0000256" key="6">
    <source>
        <dbReference type="ARBA" id="ARBA00022519"/>
    </source>
</evidence>
<gene>
    <name evidence="13" type="ORF">NCTC12872_00130</name>
</gene>
<evidence type="ECO:0000256" key="9">
    <source>
        <dbReference type="ARBA" id="ARBA00022989"/>
    </source>
</evidence>
<dbReference type="GO" id="GO:0005886">
    <property type="term" value="C:plasma membrane"/>
    <property type="evidence" value="ECO:0007669"/>
    <property type="project" value="UniProtKB-SubCell"/>
</dbReference>
<evidence type="ECO:0000313" key="13">
    <source>
        <dbReference type="EMBL" id="SUB58180.1"/>
    </source>
</evidence>
<reference evidence="13 14" key="1">
    <citation type="submission" date="2018-06" db="EMBL/GenBank/DDBJ databases">
        <authorList>
            <consortium name="Pathogen Informatics"/>
            <person name="Doyle S."/>
        </authorList>
    </citation>
    <scope>NUCLEOTIDE SEQUENCE [LARGE SCALE GENOMIC DNA]</scope>
    <source>
        <strain evidence="13 14">NCTC12872</strain>
    </source>
</reference>
<name>A0A379C786_9PAST</name>
<evidence type="ECO:0000256" key="10">
    <source>
        <dbReference type="ARBA" id="ARBA00023136"/>
    </source>
</evidence>
<organism evidence="13 14">
    <name type="scientific">Phocoenobacter uteri</name>
    <dbReference type="NCBI Taxonomy" id="146806"/>
    <lineage>
        <taxon>Bacteria</taxon>
        <taxon>Pseudomonadati</taxon>
        <taxon>Pseudomonadota</taxon>
        <taxon>Gammaproteobacteria</taxon>
        <taxon>Pasteurellales</taxon>
        <taxon>Pasteurellaceae</taxon>
        <taxon>Phocoenobacter</taxon>
    </lineage>
</organism>
<evidence type="ECO:0000256" key="4">
    <source>
        <dbReference type="ARBA" id="ARBA00022448"/>
    </source>
</evidence>
<keyword evidence="10 11" id="KW-0472">Membrane</keyword>
<dbReference type="Proteomes" id="UP000255417">
    <property type="component" value="Unassembled WGS sequence"/>
</dbReference>
<dbReference type="RefSeq" id="WP_115314712.1">
    <property type="nucleotide sequence ID" value="NZ_LWIF01000001.1"/>
</dbReference>
<feature type="transmembrane region" description="Helical" evidence="11">
    <location>
        <begin position="395"/>
        <end position="415"/>
    </location>
</feature>
<feature type="transmembrane region" description="Helical" evidence="11">
    <location>
        <begin position="127"/>
        <end position="150"/>
    </location>
</feature>
<feature type="transmembrane region" description="Helical" evidence="11">
    <location>
        <begin position="456"/>
        <end position="478"/>
    </location>
</feature>
<dbReference type="PANTHER" id="PTHR30183:SF9">
    <property type="entry name" value="THIAMINE TRANSPORT SYSTEM PERMEASE PROTEIN THIP"/>
    <property type="match status" value="1"/>
</dbReference>
<dbReference type="EMBL" id="UGTA01000001">
    <property type="protein sequence ID" value="SUB58180.1"/>
    <property type="molecule type" value="Genomic_DNA"/>
</dbReference>
<dbReference type="InterPro" id="IPR000515">
    <property type="entry name" value="MetI-like"/>
</dbReference>
<sequence>MSHYFTKYSAWLIYILILSLYGISFYALISFSNNTTFWSISESINIIKYSLFQAGISALLSTFLGLLLARAFFYLEFKGKSFLYKIISFVWSLPAVVVIFAIVGVWGNSGWIAQFFAFWGIKWKFSIYGLQGILFAHLFLNIPFVTKYVLEGLNLTSPNQHKLATQLGLTRWHYFKIVEFPPLKGILPYVFSYVFLLCFTSFPIVLMLGGSPKYSTLEVAIYQAVTFEFDFAKAVILIGIQLVIGLFLQFMMDIASRYAFHSKSTTTQIQHWIPTLSSGSKRFLQLILFLQIFMIFIPLISIFWEAIRVSNFIERLLNPMLWHAFYYSVIISLIASLSVISIAYLITLETRKLAFQHKKIAQSILSGVTTYPLILPVFLLAVGLFVFFIDIELTKLQLLFILGVCNGLVLLPYIYRLIFSPMYQAFIRFDKLAHSLNLTGFNRWWIVEKPYLIRPLLNAFALAMSASLGSFSIIAFFGTPDFSTLPYLLYQQLGSYHTEDAAVTALILMLCALLPFLCINKNKSEQ</sequence>
<feature type="transmembrane region" description="Helical" evidence="11">
    <location>
        <begin position="283"/>
        <end position="304"/>
    </location>
</feature>
<evidence type="ECO:0000256" key="3">
    <source>
        <dbReference type="ARBA" id="ARBA00016947"/>
    </source>
</evidence>
<feature type="transmembrane region" description="Helical" evidence="11">
    <location>
        <begin position="231"/>
        <end position="252"/>
    </location>
</feature>
<feature type="transmembrane region" description="Helical" evidence="11">
    <location>
        <begin position="12"/>
        <end position="31"/>
    </location>
</feature>
<evidence type="ECO:0000256" key="1">
    <source>
        <dbReference type="ARBA" id="ARBA00004429"/>
    </source>
</evidence>
<comment type="subunit">
    <text evidence="2">The complex is composed of two ATP-binding proteins (ThiQ), two transmembrane proteins (ThiP) and a solute-binding protein (ThiB).</text>
</comment>
<keyword evidence="8" id="KW-0677">Repeat</keyword>
<evidence type="ECO:0000256" key="2">
    <source>
        <dbReference type="ARBA" id="ARBA00011650"/>
    </source>
</evidence>
<evidence type="ECO:0000256" key="11">
    <source>
        <dbReference type="RuleBase" id="RU363032"/>
    </source>
</evidence>
<evidence type="ECO:0000256" key="8">
    <source>
        <dbReference type="ARBA" id="ARBA00022737"/>
    </source>
</evidence>
<dbReference type="PROSITE" id="PS50928">
    <property type="entry name" value="ABC_TM1"/>
    <property type="match status" value="2"/>
</dbReference>
<dbReference type="AlphaFoldDB" id="A0A379C786"/>
<dbReference type="NCBIfam" id="TIGR01253">
    <property type="entry name" value="thiP"/>
    <property type="match status" value="1"/>
</dbReference>
<feature type="domain" description="ABC transmembrane type-1" evidence="12">
    <location>
        <begin position="47"/>
        <end position="248"/>
    </location>
</feature>
<dbReference type="InterPro" id="IPR005947">
    <property type="entry name" value="ThiP_ABC_transpt"/>
</dbReference>
<keyword evidence="5" id="KW-1003">Cell membrane</keyword>
<keyword evidence="6" id="KW-0997">Cell inner membrane</keyword>
<evidence type="ECO:0000256" key="7">
    <source>
        <dbReference type="ARBA" id="ARBA00022692"/>
    </source>
</evidence>